<reference evidence="9" key="1">
    <citation type="submission" date="2020-05" db="UniProtKB">
        <authorList>
            <consortium name="EnsemblMetazoa"/>
        </authorList>
    </citation>
    <scope>IDENTIFICATION</scope>
    <source>
        <strain evidence="9">Jacobina</strain>
    </source>
</reference>
<evidence type="ECO:0000256" key="3">
    <source>
        <dbReference type="ARBA" id="ARBA00022723"/>
    </source>
</evidence>
<dbReference type="PANTHER" id="PTHR12170">
    <property type="entry name" value="MACROPHAGE ERYTHROBLAST ATTACHER-RELATED"/>
    <property type="match status" value="1"/>
</dbReference>
<dbReference type="EnsemblMetazoa" id="LLOJ003543-RA">
    <property type="protein sequence ID" value="LLOJ003543-PA"/>
    <property type="gene ID" value="LLOJ003543"/>
</dbReference>
<accession>A0A1B0GI49</accession>
<keyword evidence="3" id="KW-0479">Metal-binding</keyword>
<dbReference type="EMBL" id="AJWK01011291">
    <property type="status" value="NOT_ANNOTATED_CDS"/>
    <property type="molecule type" value="Genomic_DNA"/>
</dbReference>
<dbReference type="Pfam" id="PF10607">
    <property type="entry name" value="CTLH"/>
    <property type="match status" value="1"/>
</dbReference>
<sequence>MDSCAAVEKELERVLTKFTAINEHSAKIIGDVLAHFVELQKHIAGTESNAELTPGQIVILKDTLGKTKEKLQRLTADHRDLHGTVSKVGKAIDRNFVSDFTATSRTDVFTSERNIQLLNTVIAQHFYRQGMDDVADMLIKESALQHDEISIEPYAELHRTWEAIHNRDLTPALQWATHYSDKLEAKHNVFTSERNIQLLNTVIAQHFYRQGMDDVADMLIKESALQHDEISIEPYAELHRTWEAIHNRDLTPALQWATHYSDKLEAKHSALEFKLHRLAFMQILSRGIEAQKEAISYARTYFAKFVHRFQKDIQSLMGTLMYLPIGIQNSPYRHLMAAEMWIEAADSFIKDACSVLGINKDSPLSVVVNAGCTALPALLNLKQVMLSRQVMGIWNGRDELPIEIDLDPDNRYHSIFACPILRQQSSEDNPPMKLICGHVISRDALNKLSSGPILKCPYCPMEQSPQDARLISF</sequence>
<dbReference type="SMART" id="SM00667">
    <property type="entry name" value="LisH"/>
    <property type="match status" value="2"/>
</dbReference>
<feature type="zinc finger region" description="RING-Gid-type" evidence="6">
    <location>
        <begin position="418"/>
        <end position="459"/>
    </location>
</feature>
<dbReference type="InterPro" id="IPR044063">
    <property type="entry name" value="ZF_RING_GID"/>
</dbReference>
<dbReference type="InterPro" id="IPR006594">
    <property type="entry name" value="LisH"/>
</dbReference>
<organism evidence="9 10">
    <name type="scientific">Lutzomyia longipalpis</name>
    <name type="common">Sand fly</name>
    <dbReference type="NCBI Taxonomy" id="7200"/>
    <lineage>
        <taxon>Eukaryota</taxon>
        <taxon>Metazoa</taxon>
        <taxon>Ecdysozoa</taxon>
        <taxon>Arthropoda</taxon>
        <taxon>Hexapoda</taxon>
        <taxon>Insecta</taxon>
        <taxon>Pterygota</taxon>
        <taxon>Neoptera</taxon>
        <taxon>Endopterygota</taxon>
        <taxon>Diptera</taxon>
        <taxon>Nematocera</taxon>
        <taxon>Psychodoidea</taxon>
        <taxon>Psychodidae</taxon>
        <taxon>Lutzomyia</taxon>
        <taxon>Lutzomyia</taxon>
    </lineage>
</organism>
<keyword evidence="2" id="KW-0963">Cytoplasm</keyword>
<keyword evidence="5" id="KW-0862">Zinc</keyword>
<evidence type="ECO:0000256" key="1">
    <source>
        <dbReference type="ARBA" id="ARBA00004496"/>
    </source>
</evidence>
<comment type="subcellular location">
    <subcellularLocation>
        <location evidence="1">Cytoplasm</location>
    </subcellularLocation>
</comment>
<dbReference type="GO" id="GO:0008270">
    <property type="term" value="F:zinc ion binding"/>
    <property type="evidence" value="ECO:0007669"/>
    <property type="project" value="UniProtKB-KW"/>
</dbReference>
<dbReference type="PROSITE" id="PS50896">
    <property type="entry name" value="LISH"/>
    <property type="match status" value="2"/>
</dbReference>
<evidence type="ECO:0000313" key="10">
    <source>
        <dbReference type="Proteomes" id="UP000092461"/>
    </source>
</evidence>
<dbReference type="FunFam" id="3.30.40.10:FF:000143">
    <property type="entry name" value="Regulator of gluconeogenesis Rmd5"/>
    <property type="match status" value="1"/>
</dbReference>
<feature type="domain" description="RING-Gid-type" evidence="8">
    <location>
        <begin position="418"/>
        <end position="459"/>
    </location>
</feature>
<evidence type="ECO:0000256" key="6">
    <source>
        <dbReference type="PROSITE-ProRule" id="PRU01215"/>
    </source>
</evidence>
<dbReference type="InterPro" id="IPR045098">
    <property type="entry name" value="Fyv10_fam"/>
</dbReference>
<dbReference type="SMART" id="SM00668">
    <property type="entry name" value="CTLH"/>
    <property type="match status" value="1"/>
</dbReference>
<dbReference type="InterPro" id="IPR013144">
    <property type="entry name" value="CRA_dom"/>
</dbReference>
<keyword evidence="10" id="KW-1185">Reference proteome</keyword>
<dbReference type="GO" id="GO:0034657">
    <property type="term" value="C:GID complex"/>
    <property type="evidence" value="ECO:0007669"/>
    <property type="project" value="TreeGrafter"/>
</dbReference>
<evidence type="ECO:0000256" key="5">
    <source>
        <dbReference type="ARBA" id="ARBA00022833"/>
    </source>
</evidence>
<dbReference type="Proteomes" id="UP000092461">
    <property type="component" value="Unassembled WGS sequence"/>
</dbReference>
<dbReference type="AlphaFoldDB" id="A0A1B0GI49"/>
<evidence type="ECO:0000259" key="7">
    <source>
        <dbReference type="PROSITE" id="PS50897"/>
    </source>
</evidence>
<evidence type="ECO:0000313" key="9">
    <source>
        <dbReference type="EnsemblMetazoa" id="LLOJ003543-PA"/>
    </source>
</evidence>
<dbReference type="PROSITE" id="PS51867">
    <property type="entry name" value="ZF_RING_GID"/>
    <property type="match status" value="1"/>
</dbReference>
<dbReference type="GO" id="GO:0005634">
    <property type="term" value="C:nucleus"/>
    <property type="evidence" value="ECO:0007669"/>
    <property type="project" value="TreeGrafter"/>
</dbReference>
<evidence type="ECO:0000256" key="4">
    <source>
        <dbReference type="ARBA" id="ARBA00022771"/>
    </source>
</evidence>
<feature type="domain" description="CTLH" evidence="7">
    <location>
        <begin position="234"/>
        <end position="291"/>
    </location>
</feature>
<dbReference type="EMBL" id="AJWK01011293">
    <property type="status" value="NOT_ANNOTATED_CDS"/>
    <property type="molecule type" value="Genomic_DNA"/>
</dbReference>
<proteinExistence type="predicted"/>
<dbReference type="InterPro" id="IPR024964">
    <property type="entry name" value="CTLH/CRA"/>
</dbReference>
<name>A0A1B0GI49_LUTLO</name>
<dbReference type="GO" id="GO:0061630">
    <property type="term" value="F:ubiquitin protein ligase activity"/>
    <property type="evidence" value="ECO:0007669"/>
    <property type="project" value="InterPro"/>
</dbReference>
<dbReference type="SUPFAM" id="SSF57850">
    <property type="entry name" value="RING/U-box"/>
    <property type="match status" value="1"/>
</dbReference>
<dbReference type="GO" id="GO:0043161">
    <property type="term" value="P:proteasome-mediated ubiquitin-dependent protein catabolic process"/>
    <property type="evidence" value="ECO:0007669"/>
    <property type="project" value="InterPro"/>
</dbReference>
<protein>
    <recommendedName>
        <fullName evidence="11">E3 ubiquitin ligase</fullName>
    </recommendedName>
</protein>
<dbReference type="InterPro" id="IPR006595">
    <property type="entry name" value="CTLH_C"/>
</dbReference>
<evidence type="ECO:0008006" key="11">
    <source>
        <dbReference type="Google" id="ProtNLM"/>
    </source>
</evidence>
<dbReference type="VEuPathDB" id="VectorBase:LLOJ003543"/>
<dbReference type="PANTHER" id="PTHR12170:SF3">
    <property type="entry name" value="GH10162P"/>
    <property type="match status" value="1"/>
</dbReference>
<evidence type="ECO:0000256" key="2">
    <source>
        <dbReference type="ARBA" id="ARBA00022490"/>
    </source>
</evidence>
<dbReference type="EMBL" id="AJWK01011292">
    <property type="status" value="NOT_ANNOTATED_CDS"/>
    <property type="molecule type" value="Genomic_DNA"/>
</dbReference>
<dbReference type="SMART" id="SM00757">
    <property type="entry name" value="CRA"/>
    <property type="match status" value="1"/>
</dbReference>
<dbReference type="GO" id="GO:0005737">
    <property type="term" value="C:cytoplasm"/>
    <property type="evidence" value="ECO:0007669"/>
    <property type="project" value="UniProtKB-SubCell"/>
</dbReference>
<keyword evidence="4 6" id="KW-0863">Zinc-finger</keyword>
<dbReference type="VEuPathDB" id="VectorBase:LLONM1_004859"/>
<evidence type="ECO:0000259" key="8">
    <source>
        <dbReference type="PROSITE" id="PS51867"/>
    </source>
</evidence>
<dbReference type="PROSITE" id="PS50897">
    <property type="entry name" value="CTLH"/>
    <property type="match status" value="1"/>
</dbReference>